<evidence type="ECO:0000313" key="4">
    <source>
        <dbReference type="Proteomes" id="UP000315673"/>
    </source>
</evidence>
<dbReference type="PIRSF" id="PIRSF030959">
    <property type="entry name" value="UCP030959"/>
    <property type="match status" value="1"/>
</dbReference>
<keyword evidence="2" id="KW-0472">Membrane</keyword>
<feature type="transmembrane region" description="Helical" evidence="2">
    <location>
        <begin position="50"/>
        <end position="69"/>
    </location>
</feature>
<dbReference type="Pfam" id="PF14559">
    <property type="entry name" value="TPR_19"/>
    <property type="match status" value="1"/>
</dbReference>
<dbReference type="OrthoDB" id="7559170at2"/>
<feature type="transmembrane region" description="Helical" evidence="2">
    <location>
        <begin position="21"/>
        <end position="44"/>
    </location>
</feature>
<dbReference type="KEGG" id="spai:FPZ24_07270"/>
<dbReference type="EMBL" id="CP042306">
    <property type="protein sequence ID" value="QDZ07301.1"/>
    <property type="molecule type" value="Genomic_DNA"/>
</dbReference>
<evidence type="ECO:0000256" key="1">
    <source>
        <dbReference type="SAM" id="Coils"/>
    </source>
</evidence>
<evidence type="ECO:0000313" key="3">
    <source>
        <dbReference type="EMBL" id="QDZ07301.1"/>
    </source>
</evidence>
<keyword evidence="2" id="KW-0812">Transmembrane</keyword>
<keyword evidence="2" id="KW-1133">Transmembrane helix</keyword>
<dbReference type="SUPFAM" id="SSF48452">
    <property type="entry name" value="TPR-like"/>
    <property type="match status" value="1"/>
</dbReference>
<feature type="coiled-coil region" evidence="1">
    <location>
        <begin position="231"/>
        <end position="258"/>
    </location>
</feature>
<keyword evidence="4" id="KW-1185">Reference proteome</keyword>
<dbReference type="InterPro" id="IPR014562">
    <property type="entry name" value="UCP030959_TPR_rpt-cont"/>
</dbReference>
<protein>
    <submittedName>
        <fullName evidence="3">Tetratricopeptide repeat protein</fullName>
    </submittedName>
</protein>
<sequence length="273" mass="30964">MVAVVLCRARRGTGTHRQACMIMLLLIYGIPILCQVACVVHCIKMGRNQIWIWPIVLFPVVGCIAYFIIEVMPGMQGNRHVRTMKAQAAKAIDPEREVRLARDALGLADTVANRIRLADALAAVKRPDEAIPYYREALAAQPLPDPRTETKLANALFEADQVDEALTTVEGIKEPSGQSERDKLNLLRARLYDHVGRQDEAFDIYRDIVTRMPGEEARCRYAALLLEMGRKREAQGVLEEVEDRMKRLDSHQRRADAEMYRWATDKLKELRAG</sequence>
<gene>
    <name evidence="3" type="ORF">FPZ24_07270</name>
</gene>
<name>A0A5B8LGV0_9SPHN</name>
<dbReference type="Gene3D" id="1.25.40.10">
    <property type="entry name" value="Tetratricopeptide repeat domain"/>
    <property type="match status" value="1"/>
</dbReference>
<reference evidence="3 4" key="1">
    <citation type="submission" date="2019-07" db="EMBL/GenBank/DDBJ databases">
        <title>Full genome sequence of Sphingomonas sp. 4R-6-7(HKS19).</title>
        <authorList>
            <person name="Im W.-T."/>
        </authorList>
    </citation>
    <scope>NUCLEOTIDE SEQUENCE [LARGE SCALE GENOMIC DNA]</scope>
    <source>
        <strain evidence="3 4">HKS19</strain>
    </source>
</reference>
<keyword evidence="1" id="KW-0175">Coiled coil</keyword>
<dbReference type="AlphaFoldDB" id="A0A5B8LGV0"/>
<organism evidence="3 4">
    <name type="scientific">Sphingomonas panacisoli</name>
    <dbReference type="NCBI Taxonomy" id="1813879"/>
    <lineage>
        <taxon>Bacteria</taxon>
        <taxon>Pseudomonadati</taxon>
        <taxon>Pseudomonadota</taxon>
        <taxon>Alphaproteobacteria</taxon>
        <taxon>Sphingomonadales</taxon>
        <taxon>Sphingomonadaceae</taxon>
        <taxon>Sphingomonas</taxon>
    </lineage>
</organism>
<dbReference type="InterPro" id="IPR011990">
    <property type="entry name" value="TPR-like_helical_dom_sf"/>
</dbReference>
<evidence type="ECO:0000256" key="2">
    <source>
        <dbReference type="SAM" id="Phobius"/>
    </source>
</evidence>
<accession>A0A5B8LGV0</accession>
<proteinExistence type="predicted"/>
<dbReference type="Proteomes" id="UP000315673">
    <property type="component" value="Chromosome"/>
</dbReference>